<dbReference type="PANTHER" id="PTHR30329:SF21">
    <property type="entry name" value="LIPOPROTEIN YIAD-RELATED"/>
    <property type="match status" value="1"/>
</dbReference>
<protein>
    <recommendedName>
        <fullName evidence="6">OmpA-like domain-containing protein</fullName>
    </recommendedName>
</protein>
<feature type="signal peptide" evidence="5">
    <location>
        <begin position="1"/>
        <end position="41"/>
    </location>
</feature>
<comment type="subcellular location">
    <subcellularLocation>
        <location evidence="1">Cell outer membrane</location>
    </subcellularLocation>
</comment>
<gene>
    <name evidence="7" type="ORF">CRI94_04445</name>
</gene>
<evidence type="ECO:0000259" key="6">
    <source>
        <dbReference type="PROSITE" id="PS51123"/>
    </source>
</evidence>
<name>A0A2A8D0E9_9BACT</name>
<dbReference type="PRINTS" id="PR01021">
    <property type="entry name" value="OMPADOMAIN"/>
</dbReference>
<organism evidence="7 8">
    <name type="scientific">Longibacter salinarum</name>
    <dbReference type="NCBI Taxonomy" id="1850348"/>
    <lineage>
        <taxon>Bacteria</taxon>
        <taxon>Pseudomonadati</taxon>
        <taxon>Rhodothermota</taxon>
        <taxon>Rhodothermia</taxon>
        <taxon>Rhodothermales</taxon>
        <taxon>Salisaetaceae</taxon>
        <taxon>Longibacter</taxon>
    </lineage>
</organism>
<dbReference type="InterPro" id="IPR006664">
    <property type="entry name" value="OMP_bac"/>
</dbReference>
<dbReference type="CDD" id="cd07185">
    <property type="entry name" value="OmpA_C-like"/>
    <property type="match status" value="1"/>
</dbReference>
<evidence type="ECO:0000256" key="1">
    <source>
        <dbReference type="ARBA" id="ARBA00004442"/>
    </source>
</evidence>
<dbReference type="InterPro" id="IPR036737">
    <property type="entry name" value="OmpA-like_sf"/>
</dbReference>
<keyword evidence="3" id="KW-0998">Cell outer membrane</keyword>
<proteinExistence type="predicted"/>
<keyword evidence="8" id="KW-1185">Reference proteome</keyword>
<dbReference type="InterPro" id="IPR006665">
    <property type="entry name" value="OmpA-like"/>
</dbReference>
<accession>A0A2A8D0E9</accession>
<dbReference type="Gene3D" id="3.30.1330.60">
    <property type="entry name" value="OmpA-like domain"/>
    <property type="match status" value="1"/>
</dbReference>
<dbReference type="OrthoDB" id="9782229at2"/>
<dbReference type="Proteomes" id="UP000220102">
    <property type="component" value="Unassembled WGS sequence"/>
</dbReference>
<dbReference type="PROSITE" id="PS51123">
    <property type="entry name" value="OMPA_2"/>
    <property type="match status" value="1"/>
</dbReference>
<sequence length="321" mass="34477">MRRNVYINRIGSIMALPYPMRMLALALTIVLASLFSASAHAQETQPVRIEDEQGNTITFEVGEKAFADTVTSFDPGDPMSKQTAEDGTLALGLPNYERGRGIETAITLGCGGVLELQFTDNVLIDREGPDLHVFEVGPDVEPTFVSVSTDGNEWNEVGGIEGGTASVDISDVADAGDVFRFVRLTDDGEDCSGNYPGADIDAVGAIHASQVIELAGALLFDLDSSALRAEAKVRLREIAETLEKREVESATIVGHTDSQGSAAYNDSLSLERAQSVRTYLTETLDVSGIEFTVRGAGASEPVAPNDTAEGRRRNRRVEFIF</sequence>
<evidence type="ECO:0000313" key="7">
    <source>
        <dbReference type="EMBL" id="PEN14293.1"/>
    </source>
</evidence>
<evidence type="ECO:0000313" key="8">
    <source>
        <dbReference type="Proteomes" id="UP000220102"/>
    </source>
</evidence>
<dbReference type="Pfam" id="PF00691">
    <property type="entry name" value="OmpA"/>
    <property type="match status" value="1"/>
</dbReference>
<keyword evidence="2 4" id="KW-0472">Membrane</keyword>
<comment type="caution">
    <text evidence="7">The sequence shown here is derived from an EMBL/GenBank/DDBJ whole genome shotgun (WGS) entry which is preliminary data.</text>
</comment>
<dbReference type="GO" id="GO:0009279">
    <property type="term" value="C:cell outer membrane"/>
    <property type="evidence" value="ECO:0007669"/>
    <property type="project" value="UniProtKB-SubCell"/>
</dbReference>
<reference evidence="7 8" key="1">
    <citation type="submission" date="2017-10" db="EMBL/GenBank/DDBJ databases">
        <title>Draft genome of Longibacter Salinarum.</title>
        <authorList>
            <person name="Goh K.M."/>
            <person name="Shamsir M.S."/>
            <person name="Lim S.W."/>
        </authorList>
    </citation>
    <scope>NUCLEOTIDE SEQUENCE [LARGE SCALE GENOMIC DNA]</scope>
    <source>
        <strain evidence="7 8">KCTC 52045</strain>
    </source>
</reference>
<evidence type="ECO:0000256" key="4">
    <source>
        <dbReference type="PROSITE-ProRule" id="PRU00473"/>
    </source>
</evidence>
<dbReference type="EMBL" id="PDEQ01000002">
    <property type="protein sequence ID" value="PEN14293.1"/>
    <property type="molecule type" value="Genomic_DNA"/>
</dbReference>
<dbReference type="InterPro" id="IPR050330">
    <property type="entry name" value="Bact_OuterMem_StrucFunc"/>
</dbReference>
<feature type="domain" description="OmpA-like" evidence="6">
    <location>
        <begin position="207"/>
        <end position="321"/>
    </location>
</feature>
<dbReference type="AlphaFoldDB" id="A0A2A8D0E9"/>
<evidence type="ECO:0000256" key="3">
    <source>
        <dbReference type="ARBA" id="ARBA00023237"/>
    </source>
</evidence>
<dbReference type="SUPFAM" id="SSF103088">
    <property type="entry name" value="OmpA-like"/>
    <property type="match status" value="1"/>
</dbReference>
<evidence type="ECO:0000256" key="5">
    <source>
        <dbReference type="SAM" id="SignalP"/>
    </source>
</evidence>
<keyword evidence="5" id="KW-0732">Signal</keyword>
<evidence type="ECO:0000256" key="2">
    <source>
        <dbReference type="ARBA" id="ARBA00023136"/>
    </source>
</evidence>
<feature type="chain" id="PRO_5012111566" description="OmpA-like domain-containing protein" evidence="5">
    <location>
        <begin position="42"/>
        <end position="321"/>
    </location>
</feature>
<dbReference type="PANTHER" id="PTHR30329">
    <property type="entry name" value="STATOR ELEMENT OF FLAGELLAR MOTOR COMPLEX"/>
    <property type="match status" value="1"/>
</dbReference>